<dbReference type="AlphaFoldDB" id="A0AAN8B429"/>
<accession>A0AAN8B429</accession>
<evidence type="ECO:0000256" key="1">
    <source>
        <dbReference type="SAM" id="MobiDB-lite"/>
    </source>
</evidence>
<feature type="region of interest" description="Disordered" evidence="1">
    <location>
        <begin position="140"/>
        <end position="160"/>
    </location>
</feature>
<reference evidence="2 3" key="1">
    <citation type="journal article" date="2023" name="Mol. Biol. Evol.">
        <title>Genomics of Secondarily Temperate Adaptation in the Only Non-Antarctic Icefish.</title>
        <authorList>
            <person name="Rivera-Colon A.G."/>
            <person name="Rayamajhi N."/>
            <person name="Minhas B.F."/>
            <person name="Madrigal G."/>
            <person name="Bilyk K.T."/>
            <person name="Yoon V."/>
            <person name="Hune M."/>
            <person name="Gregory S."/>
            <person name="Cheng C.H.C."/>
            <person name="Catchen J.M."/>
        </authorList>
    </citation>
    <scope>NUCLEOTIDE SEQUENCE [LARGE SCALE GENOMIC DNA]</scope>
    <source>
        <strain evidence="2">JC2023a</strain>
    </source>
</reference>
<feature type="region of interest" description="Disordered" evidence="1">
    <location>
        <begin position="1"/>
        <end position="100"/>
    </location>
</feature>
<name>A0AAN8B429_9TELE</name>
<feature type="compositionally biased region" description="Polar residues" evidence="1">
    <location>
        <begin position="212"/>
        <end position="224"/>
    </location>
</feature>
<feature type="compositionally biased region" description="Pro residues" evidence="1">
    <location>
        <begin position="191"/>
        <end position="209"/>
    </location>
</feature>
<gene>
    <name evidence="2" type="ORF">CesoFtcFv8_025485</name>
</gene>
<dbReference type="EMBL" id="JAULUE010002066">
    <property type="protein sequence ID" value="KAK5878035.1"/>
    <property type="molecule type" value="Genomic_DNA"/>
</dbReference>
<feature type="region of interest" description="Disordered" evidence="1">
    <location>
        <begin position="188"/>
        <end position="232"/>
    </location>
</feature>
<keyword evidence="3" id="KW-1185">Reference proteome</keyword>
<feature type="compositionally biased region" description="Polar residues" evidence="1">
    <location>
        <begin position="45"/>
        <end position="56"/>
    </location>
</feature>
<feature type="compositionally biased region" description="Low complexity" evidence="1">
    <location>
        <begin position="17"/>
        <end position="28"/>
    </location>
</feature>
<comment type="caution">
    <text evidence="2">The sequence shown here is derived from an EMBL/GenBank/DDBJ whole genome shotgun (WGS) entry which is preliminary data.</text>
</comment>
<dbReference type="Proteomes" id="UP001335648">
    <property type="component" value="Unassembled WGS sequence"/>
</dbReference>
<protein>
    <submittedName>
        <fullName evidence="2">Uncharacterized protein</fullName>
    </submittedName>
</protein>
<proteinExistence type="predicted"/>
<evidence type="ECO:0000313" key="3">
    <source>
        <dbReference type="Proteomes" id="UP001335648"/>
    </source>
</evidence>
<feature type="compositionally biased region" description="Basic and acidic residues" evidence="1">
    <location>
        <begin position="1"/>
        <end position="15"/>
    </location>
</feature>
<sequence>MDRELVRGSQSEHGESTNGTTPDTSTPTTPTPPRLTPNPMLLDSAPTTSTSLTNGNTRPTPISTPITPFHTPASPPGRQVSQVHPAGTPGLVRANQSASPVRQRVSQQTLLLGKGLKGCGQDQVLLRAQMLILTSAMRPALSSSSSSSSPASSSPLYSNPASAQLQSLTLRPPPPGVLTIPPSLRLKTPCSAPPPLSRPHAPIFPPLRPRPQSCSTETPNTPSRHLSVPPPTLYSPVRAVPLRPRLHSPNGHRVVSSRQTSTLQPIAAAPVCQAPPHSLTTVCTEELSVNPDSAQPITAQFLTRDHVCFLSL</sequence>
<feature type="compositionally biased region" description="Low complexity" evidence="1">
    <location>
        <begin position="57"/>
        <end position="72"/>
    </location>
</feature>
<evidence type="ECO:0000313" key="2">
    <source>
        <dbReference type="EMBL" id="KAK5878035.1"/>
    </source>
</evidence>
<organism evidence="2 3">
    <name type="scientific">Champsocephalus esox</name>
    <name type="common">pike icefish</name>
    <dbReference type="NCBI Taxonomy" id="159716"/>
    <lineage>
        <taxon>Eukaryota</taxon>
        <taxon>Metazoa</taxon>
        <taxon>Chordata</taxon>
        <taxon>Craniata</taxon>
        <taxon>Vertebrata</taxon>
        <taxon>Euteleostomi</taxon>
        <taxon>Actinopterygii</taxon>
        <taxon>Neopterygii</taxon>
        <taxon>Teleostei</taxon>
        <taxon>Neoteleostei</taxon>
        <taxon>Acanthomorphata</taxon>
        <taxon>Eupercaria</taxon>
        <taxon>Perciformes</taxon>
        <taxon>Notothenioidei</taxon>
        <taxon>Channichthyidae</taxon>
        <taxon>Champsocephalus</taxon>
    </lineage>
</organism>